<dbReference type="EMBL" id="MT145165">
    <property type="protein sequence ID" value="QJI04281.1"/>
    <property type="molecule type" value="Genomic_DNA"/>
</dbReference>
<proteinExistence type="predicted"/>
<evidence type="ECO:0000313" key="3">
    <source>
        <dbReference type="EMBL" id="QJI04281.1"/>
    </source>
</evidence>
<dbReference type="AlphaFoldDB" id="A0A6M3L5Y4"/>
<sequence length="100" mass="11958">MQLVIGQELAYPCEINWPQTNFEKRWFRVCEISKGLAETWVLETTGVLYGSWYKNKAKLWNNKVAIVIMIDPYRPIPYLALYHHDDKYWLIGRYFPKISS</sequence>
<evidence type="ECO:0000313" key="2">
    <source>
        <dbReference type="EMBL" id="QJA89823.1"/>
    </source>
</evidence>
<reference evidence="2" key="1">
    <citation type="submission" date="2020-03" db="EMBL/GenBank/DDBJ databases">
        <title>The deep terrestrial virosphere.</title>
        <authorList>
            <person name="Holmfeldt K."/>
            <person name="Nilsson E."/>
            <person name="Simone D."/>
            <person name="Lopez-Fernandez M."/>
            <person name="Wu X."/>
            <person name="de Brujin I."/>
            <person name="Lundin D."/>
            <person name="Andersson A."/>
            <person name="Bertilsson S."/>
            <person name="Dopson M."/>
        </authorList>
    </citation>
    <scope>NUCLEOTIDE SEQUENCE</scope>
    <source>
        <strain evidence="1">MM415A00968</strain>
        <strain evidence="2">MM415B02492</strain>
        <strain evidence="3">TM448B07190</strain>
    </source>
</reference>
<accession>A0A6M3L5Y4</accession>
<name>A0A6M3L5Y4_9ZZZZ</name>
<protein>
    <submittedName>
        <fullName evidence="2">Uncharacterized protein</fullName>
    </submittedName>
</protein>
<dbReference type="EMBL" id="MT142871">
    <property type="protein sequence ID" value="QJA89823.1"/>
    <property type="molecule type" value="Genomic_DNA"/>
</dbReference>
<gene>
    <name evidence="1" type="ORF">MM415A00968_0007</name>
    <name evidence="2" type="ORF">MM415B02492_0016</name>
    <name evidence="3" type="ORF">TM448B07190_0007</name>
</gene>
<organism evidence="2">
    <name type="scientific">viral metagenome</name>
    <dbReference type="NCBI Taxonomy" id="1070528"/>
    <lineage>
        <taxon>unclassified sequences</taxon>
        <taxon>metagenomes</taxon>
        <taxon>organismal metagenomes</taxon>
    </lineage>
</organism>
<dbReference type="EMBL" id="MT142359">
    <property type="protein sequence ID" value="QJA78903.1"/>
    <property type="molecule type" value="Genomic_DNA"/>
</dbReference>
<evidence type="ECO:0000313" key="1">
    <source>
        <dbReference type="EMBL" id="QJA78903.1"/>
    </source>
</evidence>